<organism evidence="2 3">
    <name type="scientific">Yersinia aleksiciae</name>
    <dbReference type="NCBI Taxonomy" id="263819"/>
    <lineage>
        <taxon>Bacteria</taxon>
        <taxon>Pseudomonadati</taxon>
        <taxon>Pseudomonadota</taxon>
        <taxon>Gammaproteobacteria</taxon>
        <taxon>Enterobacterales</taxon>
        <taxon>Yersiniaceae</taxon>
        <taxon>Yersinia</taxon>
    </lineage>
</organism>
<reference evidence="3" key="3">
    <citation type="submission" date="2015-03" db="EMBL/GenBank/DDBJ databases">
        <authorList>
            <consortium name="Pathogen Informatics"/>
        </authorList>
    </citation>
    <scope>NUCLEOTIDE SEQUENCE [LARGE SCALE GENOMIC DNA]</scope>
    <source>
        <strain evidence="3">IP27925</strain>
    </source>
</reference>
<proteinExistence type="predicted"/>
<accession>A0A0T9TGN8</accession>
<reference evidence="2" key="2">
    <citation type="submission" date="2015-03" db="EMBL/GenBank/DDBJ databases">
        <authorList>
            <person name="Murphy D."/>
        </authorList>
    </citation>
    <scope>NUCLEOTIDE SEQUENCE [LARGE SCALE GENOMIC DNA]</scope>
    <source>
        <strain evidence="2">IP27925</strain>
    </source>
</reference>
<protein>
    <submittedName>
        <fullName evidence="2">Uncharacterized protein</fullName>
    </submittedName>
</protein>
<dbReference type="Proteomes" id="UP000040088">
    <property type="component" value="Unassembled WGS sequence"/>
</dbReference>
<dbReference type="GeneID" id="61900930"/>
<sequence>MVREKVWKPEELQRSEEFNAIVEELALPRPLLAKVCQTNRSTLHGYLNKEKPVKVPAMAVSVMRLLKFLKSRSQKDFDDYLILSAAELLSEGTDNKDLAQILVKSKQIQAKAGLKEYFDELK</sequence>
<dbReference type="EMBL" id="CQEM01000003">
    <property type="protein sequence ID" value="CNK81813.1"/>
    <property type="molecule type" value="Genomic_DNA"/>
</dbReference>
<gene>
    <name evidence="1" type="ORF">ACZ76_00820</name>
    <name evidence="2" type="ORF">ERS008460_00987</name>
</gene>
<name>A0A0T9TGN8_YERAE</name>
<evidence type="ECO:0000313" key="2">
    <source>
        <dbReference type="EMBL" id="CNK81813.1"/>
    </source>
</evidence>
<dbReference type="RefSeq" id="WP_048615921.1">
    <property type="nucleotide sequence ID" value="NZ_CABHQD010000114.1"/>
</dbReference>
<dbReference type="Proteomes" id="UP000069914">
    <property type="component" value="Chromosome"/>
</dbReference>
<evidence type="ECO:0000313" key="3">
    <source>
        <dbReference type="Proteomes" id="UP000040088"/>
    </source>
</evidence>
<dbReference type="KEGG" id="yak:ACZ76_00820"/>
<keyword evidence="4" id="KW-1185">Reference proteome</keyword>
<evidence type="ECO:0000313" key="1">
    <source>
        <dbReference type="EMBL" id="AKP32194.1"/>
    </source>
</evidence>
<dbReference type="EMBL" id="CP011975">
    <property type="protein sequence ID" value="AKP32194.1"/>
    <property type="molecule type" value="Genomic_DNA"/>
</dbReference>
<evidence type="ECO:0000313" key="4">
    <source>
        <dbReference type="Proteomes" id="UP000069914"/>
    </source>
</evidence>
<dbReference type="AlphaFoldDB" id="A0A0T9TGN8"/>
<reference evidence="1 4" key="1">
    <citation type="journal article" date="2015" name="Genome Announc.">
        <title>De Novo Genome Sequence of Yersinia aleksiciae Y159T.</title>
        <authorList>
            <person name="Sprague L.D."/>
            <person name="Neubauer H."/>
        </authorList>
    </citation>
    <scope>NUCLEOTIDE SEQUENCE [LARGE SCALE GENOMIC DNA]</scope>
    <source>
        <strain evidence="1 4">159</strain>
    </source>
</reference>